<dbReference type="InterPro" id="IPR045462">
    <property type="entry name" value="aa-tRNA-synth_I_cd-bd"/>
</dbReference>
<dbReference type="SUPFAM" id="SSF48163">
    <property type="entry name" value="An anticodon-binding domain of class I aminoacyl-tRNA synthetases"/>
    <property type="match status" value="1"/>
</dbReference>
<comment type="subcellular location">
    <subcellularLocation>
        <location evidence="8">Cytoplasm</location>
    </subcellularLocation>
</comment>
<dbReference type="Pfam" id="PF00749">
    <property type="entry name" value="tRNA-synt_1c"/>
    <property type="match status" value="1"/>
</dbReference>
<dbReference type="Proteomes" id="UP000029846">
    <property type="component" value="Unassembled WGS sequence"/>
</dbReference>
<dbReference type="InterPro" id="IPR000924">
    <property type="entry name" value="Glu/Gln-tRNA-synth"/>
</dbReference>
<name>A0A099EZJ4_9RHOB</name>
<dbReference type="EMBL" id="JRKN01000019">
    <property type="protein sequence ID" value="KGJ03629.1"/>
    <property type="molecule type" value="Genomic_DNA"/>
</dbReference>
<comment type="caution">
    <text evidence="8">Lacks conserved residue(s) required for the propagation of feature annotation.</text>
</comment>
<dbReference type="InterPro" id="IPR001412">
    <property type="entry name" value="aa-tRNA-synth_I_CS"/>
</dbReference>
<dbReference type="Proteomes" id="UP000182312">
    <property type="component" value="Unassembled WGS sequence"/>
</dbReference>
<dbReference type="PANTHER" id="PTHR43311">
    <property type="entry name" value="GLUTAMATE--TRNA LIGASE"/>
    <property type="match status" value="1"/>
</dbReference>
<dbReference type="InterPro" id="IPR008925">
    <property type="entry name" value="aa_tRNA-synth_I_cd-bd_sf"/>
</dbReference>
<dbReference type="EC" id="6.1.1.17" evidence="8"/>
<keyword evidence="2 8" id="KW-0963">Cytoplasm</keyword>
<keyword evidence="7 8" id="KW-0030">Aminoacyl-tRNA synthetase</keyword>
<dbReference type="GO" id="GO:0006424">
    <property type="term" value="P:glutamyl-tRNA aminoacylation"/>
    <property type="evidence" value="ECO:0007669"/>
    <property type="project" value="UniProtKB-UniRule"/>
</dbReference>
<gene>
    <name evidence="8" type="primary">gltX</name>
    <name evidence="11" type="ORF">IT41_13525</name>
    <name evidence="12" type="ORF">SAMN04487972_11925</name>
</gene>
<dbReference type="PROSITE" id="PS00178">
    <property type="entry name" value="AA_TRNA_LIGASE_I"/>
    <property type="match status" value="1"/>
</dbReference>
<evidence type="ECO:0000256" key="1">
    <source>
        <dbReference type="ARBA" id="ARBA00007894"/>
    </source>
</evidence>
<dbReference type="Gene3D" id="1.10.10.350">
    <property type="match status" value="1"/>
</dbReference>
<evidence type="ECO:0000256" key="6">
    <source>
        <dbReference type="ARBA" id="ARBA00022917"/>
    </source>
</evidence>
<dbReference type="GO" id="GO:0005737">
    <property type="term" value="C:cytoplasm"/>
    <property type="evidence" value="ECO:0007669"/>
    <property type="project" value="UniProtKB-SubCell"/>
</dbReference>
<evidence type="ECO:0000256" key="7">
    <source>
        <dbReference type="ARBA" id="ARBA00023146"/>
    </source>
</evidence>
<comment type="subunit">
    <text evidence="8">Monomer.</text>
</comment>
<feature type="domain" description="Aminoacyl-tRNA synthetase class I anticodon-binding" evidence="10">
    <location>
        <begin position="368"/>
        <end position="434"/>
    </location>
</feature>
<feature type="short sequence motif" description="'KMSKS' region" evidence="8">
    <location>
        <begin position="239"/>
        <end position="243"/>
    </location>
</feature>
<comment type="similarity">
    <text evidence="1 8">Belongs to the class-I aminoacyl-tRNA synthetase family. Glutamate--tRNA ligase type 1 subfamily.</text>
</comment>
<dbReference type="RefSeq" id="WP_036742116.1">
    <property type="nucleotide sequence ID" value="NZ_FOJO01000019.1"/>
</dbReference>
<reference evidence="11 13" key="2">
    <citation type="submission" date="2014-10" db="EMBL/GenBank/DDBJ databases">
        <title>Paracoccus sanguinis sp. nov., isolated from clinical specimens of New York State patients.</title>
        <authorList>
            <person name="Mingle L.A."/>
            <person name="Cole J.A."/>
            <person name="Lapierre P."/>
            <person name="Musser K.A."/>
        </authorList>
    </citation>
    <scope>NUCLEOTIDE SEQUENCE [LARGE SCALE GENOMIC DNA]</scope>
    <source>
        <strain evidence="11 13">JCM 14014</strain>
    </source>
</reference>
<reference evidence="11 13" key="1">
    <citation type="submission" date="2014-09" db="EMBL/GenBank/DDBJ databases">
        <authorList>
            <person name="McGinnis J.M."/>
            <person name="Wolfgang W.J."/>
        </authorList>
    </citation>
    <scope>NUCLEOTIDE SEQUENCE [LARGE SCALE GENOMIC DNA]</scope>
    <source>
        <strain evidence="11 13">JCM 14014</strain>
    </source>
</reference>
<dbReference type="InterPro" id="IPR020751">
    <property type="entry name" value="aa-tRNA-synth_I_codon-bd_sub2"/>
</dbReference>
<sequence length="446" mass="49265">MTTTRFAPSPTGHIHVGNLRTALMNYLIARKSGGTFILRLDDTDRERSKQEYADGIQRDLEWLGLQWDRIERQSDRLERYAEAAGALRAAGRLYEVFETPTELDLKRKKQLNMGKPPVYDRAGLSLSDADKDRLRAEGRDGYWRFLLDQERIEWADGILGDISIDAASVSDPVLIRADGQVLYTFASSVDDADMGVTHIVRGSDHVTNTATQIQIIRALGGTPPEFAHHSLLTGAQGEELSKRLGVLAIRDLRENGVAPEALLSLMARLGSSQPVELRMSMDDLAEGFDIGQFGASPTKFDAEDLWPLTREANQSRPFEAVRDRIAALGVPGDLAERFWRVASQNITRLEDLAGWWQIFSQGAEPQIDPEDAEFIARAMALLPPPPYTDASWGEFTAAVKEATGRKGKGLFMPLRKALTGQAHGPDMSDLMPLLQVVQARGQGDAG</sequence>
<feature type="binding site" evidence="8">
    <location>
        <position position="242"/>
    </location>
    <ligand>
        <name>ATP</name>
        <dbReference type="ChEBI" id="CHEBI:30616"/>
    </ligand>
</feature>
<evidence type="ECO:0000256" key="3">
    <source>
        <dbReference type="ARBA" id="ARBA00022598"/>
    </source>
</evidence>
<keyword evidence="3 8" id="KW-0436">Ligase</keyword>
<keyword evidence="13" id="KW-1185">Reference proteome</keyword>
<dbReference type="PRINTS" id="PR00987">
    <property type="entry name" value="TRNASYNTHGLU"/>
</dbReference>
<dbReference type="NCBIfam" id="TIGR00464">
    <property type="entry name" value="gltX_bact"/>
    <property type="match status" value="1"/>
</dbReference>
<evidence type="ECO:0000256" key="2">
    <source>
        <dbReference type="ARBA" id="ARBA00022490"/>
    </source>
</evidence>
<dbReference type="GO" id="GO:0005524">
    <property type="term" value="F:ATP binding"/>
    <property type="evidence" value="ECO:0007669"/>
    <property type="project" value="UniProtKB-UniRule"/>
</dbReference>
<evidence type="ECO:0000313" key="13">
    <source>
        <dbReference type="Proteomes" id="UP000029846"/>
    </source>
</evidence>
<comment type="catalytic activity">
    <reaction evidence="8">
        <text>tRNA(Glu) + L-glutamate + ATP = L-glutamyl-tRNA(Glu) + AMP + diphosphate</text>
        <dbReference type="Rhea" id="RHEA:23540"/>
        <dbReference type="Rhea" id="RHEA-COMP:9663"/>
        <dbReference type="Rhea" id="RHEA-COMP:9680"/>
        <dbReference type="ChEBI" id="CHEBI:29985"/>
        <dbReference type="ChEBI" id="CHEBI:30616"/>
        <dbReference type="ChEBI" id="CHEBI:33019"/>
        <dbReference type="ChEBI" id="CHEBI:78442"/>
        <dbReference type="ChEBI" id="CHEBI:78520"/>
        <dbReference type="ChEBI" id="CHEBI:456215"/>
        <dbReference type="EC" id="6.1.1.17"/>
    </reaction>
</comment>
<proteinExistence type="inferred from homology"/>
<dbReference type="HAMAP" id="MF_00022">
    <property type="entry name" value="Glu_tRNA_synth_type1"/>
    <property type="match status" value="1"/>
</dbReference>
<dbReference type="Gene3D" id="3.40.50.620">
    <property type="entry name" value="HUPs"/>
    <property type="match status" value="1"/>
</dbReference>
<dbReference type="eggNOG" id="COG0008">
    <property type="taxonomic scope" value="Bacteria"/>
</dbReference>
<dbReference type="InterPro" id="IPR020058">
    <property type="entry name" value="Glu/Gln-tRNA-synth_Ib_cat-dom"/>
</dbReference>
<dbReference type="AlphaFoldDB" id="A0A099EZJ4"/>
<keyword evidence="6 8" id="KW-0648">Protein biosynthesis</keyword>
<comment type="function">
    <text evidence="8">Catalyzes the attachment of glutamate to tRNA(Glu) in a two-step reaction: glutamate is first activated by ATP to form Glu-AMP and then transferred to the acceptor end of tRNA(Glu).</text>
</comment>
<organism evidence="11 13">
    <name type="scientific">Paracoccus halophilus</name>
    <dbReference type="NCBI Taxonomy" id="376733"/>
    <lineage>
        <taxon>Bacteria</taxon>
        <taxon>Pseudomonadati</taxon>
        <taxon>Pseudomonadota</taxon>
        <taxon>Alphaproteobacteria</taxon>
        <taxon>Rhodobacterales</taxon>
        <taxon>Paracoccaceae</taxon>
        <taxon>Paracoccus</taxon>
    </lineage>
</organism>
<dbReference type="EMBL" id="FOJO01000019">
    <property type="protein sequence ID" value="SFA57993.1"/>
    <property type="molecule type" value="Genomic_DNA"/>
</dbReference>
<accession>A0A099EZJ4</accession>
<dbReference type="STRING" id="376733.SAMN04487972_11925"/>
<dbReference type="InterPro" id="IPR014729">
    <property type="entry name" value="Rossmann-like_a/b/a_fold"/>
</dbReference>
<dbReference type="SUPFAM" id="SSF52374">
    <property type="entry name" value="Nucleotidylyl transferase"/>
    <property type="match status" value="1"/>
</dbReference>
<evidence type="ECO:0000259" key="9">
    <source>
        <dbReference type="Pfam" id="PF00749"/>
    </source>
</evidence>
<dbReference type="Pfam" id="PF19269">
    <property type="entry name" value="Anticodon_2"/>
    <property type="match status" value="1"/>
</dbReference>
<feature type="short sequence motif" description="'HIGH' region" evidence="8">
    <location>
        <begin position="8"/>
        <end position="18"/>
    </location>
</feature>
<feature type="domain" description="Glutamyl/glutaminyl-tRNA synthetase class Ib catalytic" evidence="9">
    <location>
        <begin position="3"/>
        <end position="306"/>
    </location>
</feature>
<evidence type="ECO:0000313" key="11">
    <source>
        <dbReference type="EMBL" id="KGJ03629.1"/>
    </source>
</evidence>
<evidence type="ECO:0000259" key="10">
    <source>
        <dbReference type="Pfam" id="PF19269"/>
    </source>
</evidence>
<evidence type="ECO:0000256" key="4">
    <source>
        <dbReference type="ARBA" id="ARBA00022741"/>
    </source>
</evidence>
<evidence type="ECO:0000256" key="8">
    <source>
        <dbReference type="HAMAP-Rule" id="MF_00022"/>
    </source>
</evidence>
<protein>
    <recommendedName>
        <fullName evidence="8">Glutamate--tRNA ligase</fullName>
        <ecNumber evidence="8">6.1.1.17</ecNumber>
    </recommendedName>
    <alternativeName>
        <fullName evidence="8">Glutamyl-tRNA synthetase</fullName>
        <shortName evidence="8">GluRS</shortName>
    </alternativeName>
</protein>
<evidence type="ECO:0000313" key="12">
    <source>
        <dbReference type="EMBL" id="SFA57993.1"/>
    </source>
</evidence>
<reference evidence="12 14" key="3">
    <citation type="submission" date="2016-10" db="EMBL/GenBank/DDBJ databases">
        <authorList>
            <person name="de Groot N.N."/>
        </authorList>
    </citation>
    <scope>NUCLEOTIDE SEQUENCE [LARGE SCALE GENOMIC DNA]</scope>
    <source>
        <strain evidence="12 14">CGMCC 1.6117</strain>
    </source>
</reference>
<dbReference type="InterPro" id="IPR049940">
    <property type="entry name" value="GluQ/Sye"/>
</dbReference>
<dbReference type="GO" id="GO:0004818">
    <property type="term" value="F:glutamate-tRNA ligase activity"/>
    <property type="evidence" value="ECO:0007669"/>
    <property type="project" value="UniProtKB-UniRule"/>
</dbReference>
<evidence type="ECO:0000256" key="5">
    <source>
        <dbReference type="ARBA" id="ARBA00022840"/>
    </source>
</evidence>
<keyword evidence="4 8" id="KW-0547">Nucleotide-binding</keyword>
<dbReference type="OrthoDB" id="9807503at2"/>
<dbReference type="PANTHER" id="PTHR43311:SF2">
    <property type="entry name" value="GLUTAMATE--TRNA LIGASE, MITOCHONDRIAL-RELATED"/>
    <property type="match status" value="1"/>
</dbReference>
<evidence type="ECO:0000313" key="14">
    <source>
        <dbReference type="Proteomes" id="UP000182312"/>
    </source>
</evidence>
<dbReference type="GO" id="GO:0000049">
    <property type="term" value="F:tRNA binding"/>
    <property type="evidence" value="ECO:0007669"/>
    <property type="project" value="InterPro"/>
</dbReference>
<dbReference type="InterPro" id="IPR004527">
    <property type="entry name" value="Glu-tRNA-ligase_bac/mito"/>
</dbReference>
<keyword evidence="5 8" id="KW-0067">ATP-binding</keyword>